<keyword evidence="5 8" id="KW-0645">Protease</keyword>
<organism evidence="11 12">
    <name type="scientific">Candidatus Vesicomyosocius endoextente</name>
    <dbReference type="NCBI Taxonomy" id="2738853"/>
    <lineage>
        <taxon>Bacteria</taxon>
        <taxon>Pseudomonadati</taxon>
        <taxon>Pseudomonadota</taxon>
        <taxon>Gammaproteobacteria</taxon>
        <taxon>Candidatus Pseudothioglobaceae</taxon>
        <taxon>Candidatus Vesicomyidisocius</taxon>
    </lineage>
</organism>
<evidence type="ECO:0000259" key="10">
    <source>
        <dbReference type="Pfam" id="PF10502"/>
    </source>
</evidence>
<feature type="domain" description="Peptidase S26" evidence="10">
    <location>
        <begin position="77"/>
        <end position="278"/>
    </location>
</feature>
<dbReference type="InterPro" id="IPR019756">
    <property type="entry name" value="Pept_S26A_signal_pept_1_Ser-AS"/>
</dbReference>
<dbReference type="GO" id="GO:0016020">
    <property type="term" value="C:membrane"/>
    <property type="evidence" value="ECO:0007669"/>
    <property type="project" value="UniProtKB-SubCell"/>
</dbReference>
<evidence type="ECO:0000256" key="8">
    <source>
        <dbReference type="RuleBase" id="RU003993"/>
    </source>
</evidence>
<dbReference type="AlphaFoldDB" id="A0A853GBH6"/>
<dbReference type="SUPFAM" id="SSF51306">
    <property type="entry name" value="LexA/Signal peptidase"/>
    <property type="match status" value="1"/>
</dbReference>
<dbReference type="InterPro" id="IPR019533">
    <property type="entry name" value="Peptidase_S26"/>
</dbReference>
<dbReference type="EC" id="3.4.21.89" evidence="3 8"/>
<keyword evidence="8" id="KW-0472">Membrane</keyword>
<comment type="catalytic activity">
    <reaction evidence="1 8">
        <text>Cleavage of hydrophobic, N-terminal signal or leader sequences from secreted and periplasmic proteins.</text>
        <dbReference type="EC" id="3.4.21.89"/>
    </reaction>
</comment>
<reference evidence="11 12" key="1">
    <citation type="submission" date="2020-05" db="EMBL/GenBank/DDBJ databases">
        <title>Horizontal transmission and recombination maintain forever young bacterial symbiont genomes.</title>
        <authorList>
            <person name="Russell S.L."/>
            <person name="Pepper-Tunick E."/>
            <person name="Svedberg J."/>
            <person name="Byrne A."/>
            <person name="Ruelas Castillo J."/>
            <person name="Vollmers C."/>
            <person name="Beinart R.A."/>
            <person name="Corbett-Detig R."/>
        </authorList>
    </citation>
    <scope>NUCLEOTIDE SEQUENCE [LARGE SCALE GENOMIC DNA]</scope>
    <source>
        <strain evidence="11">Monterey_2004</strain>
    </source>
</reference>
<dbReference type="GO" id="GO:0009003">
    <property type="term" value="F:signal peptidase activity"/>
    <property type="evidence" value="ECO:0007669"/>
    <property type="project" value="UniProtKB-EC"/>
</dbReference>
<keyword evidence="6 8" id="KW-0378">Hydrolase</keyword>
<dbReference type="NCBIfam" id="TIGR02227">
    <property type="entry name" value="sigpep_I_bact"/>
    <property type="match status" value="1"/>
</dbReference>
<evidence type="ECO:0000256" key="3">
    <source>
        <dbReference type="ARBA" id="ARBA00013208"/>
    </source>
</evidence>
<dbReference type="InterPro" id="IPR000223">
    <property type="entry name" value="Pept_S26A_signal_pept_1"/>
</dbReference>
<dbReference type="PROSITE" id="PS00760">
    <property type="entry name" value="SPASE_I_2"/>
    <property type="match status" value="1"/>
</dbReference>
<dbReference type="PROSITE" id="PS00761">
    <property type="entry name" value="SPASE_I_3"/>
    <property type="match status" value="1"/>
</dbReference>
<evidence type="ECO:0000256" key="9">
    <source>
        <dbReference type="RuleBase" id="RU362042"/>
    </source>
</evidence>
<proteinExistence type="inferred from homology"/>
<dbReference type="PANTHER" id="PTHR43390:SF1">
    <property type="entry name" value="CHLOROPLAST PROCESSING PEPTIDASE"/>
    <property type="match status" value="1"/>
</dbReference>
<dbReference type="PRINTS" id="PR00727">
    <property type="entry name" value="LEADERPTASE"/>
</dbReference>
<comment type="similarity">
    <text evidence="2 9">Belongs to the peptidase S26 family.</text>
</comment>
<dbReference type="Gene3D" id="2.10.109.10">
    <property type="entry name" value="Umud Fragment, subunit A"/>
    <property type="match status" value="1"/>
</dbReference>
<evidence type="ECO:0000256" key="1">
    <source>
        <dbReference type="ARBA" id="ARBA00000677"/>
    </source>
</evidence>
<dbReference type="CDD" id="cd06530">
    <property type="entry name" value="S26_SPase_I"/>
    <property type="match status" value="1"/>
</dbReference>
<keyword evidence="8" id="KW-1133">Transmembrane helix</keyword>
<feature type="active site" evidence="7">
    <location>
        <position position="107"/>
    </location>
</feature>
<dbReference type="EMBL" id="JACCHU010000001">
    <property type="protein sequence ID" value="NYT52136.1"/>
    <property type="molecule type" value="Genomic_DNA"/>
</dbReference>
<dbReference type="Pfam" id="PF10502">
    <property type="entry name" value="Peptidase_S26"/>
    <property type="match status" value="1"/>
</dbReference>
<evidence type="ECO:0000256" key="5">
    <source>
        <dbReference type="ARBA" id="ARBA00022670"/>
    </source>
</evidence>
<sequence length="294" mass="34022">MTIENASSFFAWDVSSFLVLFLVLAFIIVTIDQLFFNHTTTSITSKKKRPTLGRFIYFFLFLRFKKSEKYLNRPKIVQWSAEFFPVLLLVFVLRGFVIEPFRIPSNSMMPTLLTGDFILVSKFNYGVSIPILNKKIIEFSKPERGDVIVFRYPNYENNLRYQGADFIKRVIGIPGDKIVYHADNLYVNGVKIISENIGIYQGIESGSAMTGFKNKRELLNNNPHNILLDPKYSSKGIKLIVPEEHYFVMGDNRARSSDSRFWGFVPESYIIGKAFGIWMHWDKSLKLDRIGSFD</sequence>
<dbReference type="InterPro" id="IPR036286">
    <property type="entry name" value="LexA/Signal_pep-like_sf"/>
</dbReference>
<dbReference type="GO" id="GO:0006465">
    <property type="term" value="P:signal peptide processing"/>
    <property type="evidence" value="ECO:0007669"/>
    <property type="project" value="InterPro"/>
</dbReference>
<evidence type="ECO:0000256" key="4">
    <source>
        <dbReference type="ARBA" id="ARBA00019232"/>
    </source>
</evidence>
<name>A0A853GBH6_9GAMM</name>
<dbReference type="PROSITE" id="PS00501">
    <property type="entry name" value="SPASE_I_1"/>
    <property type="match status" value="1"/>
</dbReference>
<dbReference type="PANTHER" id="PTHR43390">
    <property type="entry name" value="SIGNAL PEPTIDASE I"/>
    <property type="match status" value="1"/>
</dbReference>
<accession>A0A853GBH6</accession>
<comment type="caution">
    <text evidence="11">The sequence shown here is derived from an EMBL/GenBank/DDBJ whole genome shotgun (WGS) entry which is preliminary data.</text>
</comment>
<evidence type="ECO:0000256" key="7">
    <source>
        <dbReference type="PIRSR" id="PIRSR600223-1"/>
    </source>
</evidence>
<dbReference type="Proteomes" id="UP000525329">
    <property type="component" value="Unassembled WGS sequence"/>
</dbReference>
<evidence type="ECO:0000256" key="2">
    <source>
        <dbReference type="ARBA" id="ARBA00009370"/>
    </source>
</evidence>
<feature type="transmembrane region" description="Helical" evidence="8">
    <location>
        <begin position="76"/>
        <end position="97"/>
    </location>
</feature>
<dbReference type="GO" id="GO:0004252">
    <property type="term" value="F:serine-type endopeptidase activity"/>
    <property type="evidence" value="ECO:0007669"/>
    <property type="project" value="InterPro"/>
</dbReference>
<feature type="transmembrane region" description="Helical" evidence="8">
    <location>
        <begin position="17"/>
        <end position="36"/>
    </location>
</feature>
<evidence type="ECO:0000256" key="6">
    <source>
        <dbReference type="ARBA" id="ARBA00022801"/>
    </source>
</evidence>
<dbReference type="InterPro" id="IPR019758">
    <property type="entry name" value="Pept_S26A_signal_pept_1_CS"/>
</dbReference>
<evidence type="ECO:0000313" key="11">
    <source>
        <dbReference type="EMBL" id="NYT52136.1"/>
    </source>
</evidence>
<feature type="active site" evidence="7">
    <location>
        <position position="168"/>
    </location>
</feature>
<comment type="subcellular location">
    <subcellularLocation>
        <location evidence="9">Membrane</location>
        <topology evidence="9">Multi-pass membrane protein</topology>
    </subcellularLocation>
</comment>
<evidence type="ECO:0000313" key="12">
    <source>
        <dbReference type="Proteomes" id="UP000525329"/>
    </source>
</evidence>
<dbReference type="InterPro" id="IPR019757">
    <property type="entry name" value="Pept_S26A_signal_pept_1_Lys-AS"/>
</dbReference>
<keyword evidence="8" id="KW-0812">Transmembrane</keyword>
<protein>
    <recommendedName>
        <fullName evidence="4 8">Signal peptidase I</fullName>
        <ecNumber evidence="3 8">3.4.21.89</ecNumber>
    </recommendedName>
</protein>
<gene>
    <name evidence="11" type="primary">lepB</name>
    <name evidence="11" type="ORF">H0A74_00900</name>
</gene>